<reference evidence="1" key="1">
    <citation type="submission" date="2020-11" db="EMBL/GenBank/DDBJ databases">
        <title>Adaptations for nitrogen fixation in a non-lichenized fungal sporocarp promotes dispersal by wood-feeding termites.</title>
        <authorList>
            <consortium name="DOE Joint Genome Institute"/>
            <person name="Koch R.A."/>
            <person name="Yoon G."/>
            <person name="Arayal U."/>
            <person name="Lail K."/>
            <person name="Amirebrahimi M."/>
            <person name="Labutti K."/>
            <person name="Lipzen A."/>
            <person name="Riley R."/>
            <person name="Barry K."/>
            <person name="Henrissat B."/>
            <person name="Grigoriev I.V."/>
            <person name="Herr J.R."/>
            <person name="Aime M.C."/>
        </authorList>
    </citation>
    <scope>NUCLEOTIDE SEQUENCE</scope>
    <source>
        <strain evidence="1">MCA 3950</strain>
    </source>
</reference>
<gene>
    <name evidence="1" type="ORF">BT62DRAFT_936275</name>
</gene>
<proteinExistence type="predicted"/>
<dbReference type="Proteomes" id="UP000812287">
    <property type="component" value="Unassembled WGS sequence"/>
</dbReference>
<sequence>MYGPGGCKWHFFYPFQTILAIREILPFQEAFGRSLINGVLGPPTPSLAEPNPISLTDSQKETFLMTTSRTNKDPTFAIIKTFAFAFSSPSREDDIGPWAPSQDGRLVCSGCRCGYDSTTWVDHRDSCSGIEDAILRSVVDVWEIEARMKALS</sequence>
<accession>A0A9P7VKF3</accession>
<name>A0A9P7VKF3_9AGAR</name>
<organism evidence="1 2">
    <name type="scientific">Guyanagaster necrorhizus</name>
    <dbReference type="NCBI Taxonomy" id="856835"/>
    <lineage>
        <taxon>Eukaryota</taxon>
        <taxon>Fungi</taxon>
        <taxon>Dikarya</taxon>
        <taxon>Basidiomycota</taxon>
        <taxon>Agaricomycotina</taxon>
        <taxon>Agaricomycetes</taxon>
        <taxon>Agaricomycetidae</taxon>
        <taxon>Agaricales</taxon>
        <taxon>Marasmiineae</taxon>
        <taxon>Physalacriaceae</taxon>
        <taxon>Guyanagaster</taxon>
    </lineage>
</organism>
<dbReference type="OrthoDB" id="2857667at2759"/>
<evidence type="ECO:0000313" key="2">
    <source>
        <dbReference type="Proteomes" id="UP000812287"/>
    </source>
</evidence>
<dbReference type="GeneID" id="66109395"/>
<protein>
    <submittedName>
        <fullName evidence="1">Uncharacterized protein</fullName>
    </submittedName>
</protein>
<dbReference type="EMBL" id="MU250553">
    <property type="protein sequence ID" value="KAG7442180.1"/>
    <property type="molecule type" value="Genomic_DNA"/>
</dbReference>
<dbReference type="RefSeq" id="XP_043035680.1">
    <property type="nucleotide sequence ID" value="XM_043187098.1"/>
</dbReference>
<dbReference type="AlphaFoldDB" id="A0A9P7VKF3"/>
<comment type="caution">
    <text evidence="1">The sequence shown here is derived from an EMBL/GenBank/DDBJ whole genome shotgun (WGS) entry which is preliminary data.</text>
</comment>
<evidence type="ECO:0000313" key="1">
    <source>
        <dbReference type="EMBL" id="KAG7442180.1"/>
    </source>
</evidence>
<keyword evidence="2" id="KW-1185">Reference proteome</keyword>